<evidence type="ECO:0008006" key="4">
    <source>
        <dbReference type="Google" id="ProtNLM"/>
    </source>
</evidence>
<reference evidence="2" key="1">
    <citation type="submission" date="2021-04" db="EMBL/GenBank/DDBJ databases">
        <title>Draft genome assembly of strain Phenylobacterium sp. 20VBR1 using MiniION and Illumina platforms.</title>
        <authorList>
            <person name="Thomas F.A."/>
            <person name="Krishnan K.P."/>
            <person name="Sinha R.K."/>
        </authorList>
    </citation>
    <scope>NUCLEOTIDE SEQUENCE</scope>
    <source>
        <strain evidence="2">20VBR1</strain>
    </source>
</reference>
<dbReference type="RefSeq" id="WP_215338589.1">
    <property type="nucleotide sequence ID" value="NZ_JAGSGD010000001.1"/>
</dbReference>
<evidence type="ECO:0000313" key="3">
    <source>
        <dbReference type="Proteomes" id="UP000622580"/>
    </source>
</evidence>
<dbReference type="Pfam" id="PF14559">
    <property type="entry name" value="TPR_19"/>
    <property type="match status" value="1"/>
</dbReference>
<dbReference type="EMBL" id="JAGSGD010000001">
    <property type="protein sequence ID" value="MBR7618708.1"/>
    <property type="molecule type" value="Genomic_DNA"/>
</dbReference>
<proteinExistence type="predicted"/>
<accession>A0A941HVH1</accession>
<dbReference type="SUPFAM" id="SSF48452">
    <property type="entry name" value="TPR-like"/>
    <property type="match status" value="1"/>
</dbReference>
<evidence type="ECO:0000313" key="2">
    <source>
        <dbReference type="EMBL" id="MBR7618708.1"/>
    </source>
</evidence>
<dbReference type="AlphaFoldDB" id="A0A941HVH1"/>
<organism evidence="2 3">
    <name type="scientific">Phenylobacterium glaciei</name>
    <dbReference type="NCBI Taxonomy" id="2803784"/>
    <lineage>
        <taxon>Bacteria</taxon>
        <taxon>Pseudomonadati</taxon>
        <taxon>Pseudomonadota</taxon>
        <taxon>Alphaproteobacteria</taxon>
        <taxon>Caulobacterales</taxon>
        <taxon>Caulobacteraceae</taxon>
        <taxon>Phenylobacterium</taxon>
    </lineage>
</organism>
<name>A0A941HVH1_9CAUL</name>
<sequence length="218" mass="22662">MKLAPYLLALSLTASAAAAAEPPGFESRLDGLADSWAHVNYEVRDTAARATEAERLAGQAEALARQYPNRAEPLVWEAIAQATEAGAKGGLGGLALAKSARGLLQKAEKINPAALGDGSVYTTLGSLYAQVPGFPIGFGDPAKARTYLSKALAANPGGIDPNYFQGDFLLRQGDAAGAVKVLDRALAAPPRPGREVADRGRRAEATALLAKARQKLKS</sequence>
<protein>
    <recommendedName>
        <fullName evidence="4">Tetratricopeptide repeat protein</fullName>
    </recommendedName>
</protein>
<dbReference type="Proteomes" id="UP000622580">
    <property type="component" value="Unassembled WGS sequence"/>
</dbReference>
<dbReference type="InterPro" id="IPR011990">
    <property type="entry name" value="TPR-like_helical_dom_sf"/>
</dbReference>
<evidence type="ECO:0000256" key="1">
    <source>
        <dbReference type="SAM" id="SignalP"/>
    </source>
</evidence>
<dbReference type="Gene3D" id="1.25.40.10">
    <property type="entry name" value="Tetratricopeptide repeat domain"/>
    <property type="match status" value="1"/>
</dbReference>
<keyword evidence="3" id="KW-1185">Reference proteome</keyword>
<keyword evidence="1" id="KW-0732">Signal</keyword>
<feature type="chain" id="PRO_5037510859" description="Tetratricopeptide repeat protein" evidence="1">
    <location>
        <begin position="20"/>
        <end position="218"/>
    </location>
</feature>
<gene>
    <name evidence="2" type="ORF">JKL49_04840</name>
</gene>
<comment type="caution">
    <text evidence="2">The sequence shown here is derived from an EMBL/GenBank/DDBJ whole genome shotgun (WGS) entry which is preliminary data.</text>
</comment>
<feature type="signal peptide" evidence="1">
    <location>
        <begin position="1"/>
        <end position="19"/>
    </location>
</feature>